<dbReference type="Gene3D" id="3.30.70.360">
    <property type="match status" value="1"/>
</dbReference>
<dbReference type="NCBIfam" id="TIGR01879">
    <property type="entry name" value="hydantase"/>
    <property type="match status" value="1"/>
</dbReference>
<comment type="cofactor">
    <cofactor evidence="3">
        <name>Zn(2+)</name>
        <dbReference type="ChEBI" id="CHEBI:29105"/>
    </cofactor>
    <text evidence="3">Binds 2 Zn(2+) ions per subunit.</text>
</comment>
<sequence length="424" mass="46679">MAKQAAPMIENYSAKLHDMLEWLAQFGADEQGGVTRLLYTPAWLEAQQSLFTYMEAQGLEPFYDQVGNLSGRLVGQQAEQLPIVTGSHIDTVVFGGKYDGALGVVAGVLALSYLKETYGQPLRTIEVISLAEEEGSRFPLTYWGSGNITGSYQADQVPMVQDREGISLEQAMKQAGFGTDSNYPTCKREFAAYIELHIEQGFVLERTDHQIGVVTGIVGQRRIEVKVLGESNHAGTTPMQWRRDTLAGAALMISHVKRSALEWGDPLVATVGSLHVSPNVPNVIAGETTFTLDIRHLDHRILNDYTDALYEEISAIAQQEGLTLSWKEHLRAEPVPMHQAMIDDLQHVCDQAGISSMLLPSGAGHDAQIFGVECPSAMIFVPSREGISHNPLEYTAEADIVQGFKVLTELLYQYAYRGEDHEAL</sequence>
<feature type="binding site" evidence="3">
    <location>
        <position position="99"/>
    </location>
    <ligand>
        <name>Zn(2+)</name>
        <dbReference type="ChEBI" id="CHEBI:29105"/>
        <label>1</label>
    </ligand>
</feature>
<feature type="binding site" evidence="4">
    <location>
        <position position="222"/>
    </location>
    <ligand>
        <name>allantoate</name>
        <dbReference type="ChEBI" id="CHEBI:17536"/>
    </ligand>
</feature>
<dbReference type="GO" id="GO:0047652">
    <property type="term" value="F:allantoate deiminase activity"/>
    <property type="evidence" value="ECO:0007669"/>
    <property type="project" value="UniProtKB-EC"/>
</dbReference>
<feature type="binding site" evidence="4">
    <location>
        <position position="282"/>
    </location>
    <ligand>
        <name>allantoate</name>
        <dbReference type="ChEBI" id="CHEBI:17536"/>
    </ligand>
</feature>
<feature type="binding site" evidence="3">
    <location>
        <position position="99"/>
    </location>
    <ligand>
        <name>Zn(2+)</name>
        <dbReference type="ChEBI" id="CHEBI:29105"/>
        <label>2</label>
    </ligand>
</feature>
<evidence type="ECO:0000256" key="1">
    <source>
        <dbReference type="ARBA" id="ARBA00006153"/>
    </source>
</evidence>
<keyword evidence="2 5" id="KW-0378">Hydrolase</keyword>
<dbReference type="SUPFAM" id="SSF55031">
    <property type="entry name" value="Bacterial exopeptidase dimerisation domain"/>
    <property type="match status" value="1"/>
</dbReference>
<reference evidence="5 6" key="1">
    <citation type="submission" date="2016-08" db="EMBL/GenBank/DDBJ databases">
        <title>Genome sequencing of Paenibacillus sp. TI45-13ar, isolated from Korean traditional nuruk.</title>
        <authorList>
            <person name="Kim S.-J."/>
        </authorList>
    </citation>
    <scope>NUCLEOTIDE SEQUENCE [LARGE SCALE GENOMIC DNA]</scope>
    <source>
        <strain evidence="5 6">TI45-13ar</strain>
    </source>
</reference>
<organism evidence="5 6">
    <name type="scientific">Paenibacillus nuruki</name>
    <dbReference type="NCBI Taxonomy" id="1886670"/>
    <lineage>
        <taxon>Bacteria</taxon>
        <taxon>Bacillati</taxon>
        <taxon>Bacillota</taxon>
        <taxon>Bacilli</taxon>
        <taxon>Bacillales</taxon>
        <taxon>Paenibacillaceae</taxon>
        <taxon>Paenibacillus</taxon>
    </lineage>
</organism>
<evidence type="ECO:0000313" key="6">
    <source>
        <dbReference type="Proteomes" id="UP000094578"/>
    </source>
</evidence>
<dbReference type="NCBIfam" id="NF006768">
    <property type="entry name" value="PRK09290.1-1"/>
    <property type="match status" value="1"/>
</dbReference>
<dbReference type="PANTHER" id="PTHR32494">
    <property type="entry name" value="ALLANTOATE DEIMINASE-RELATED"/>
    <property type="match status" value="1"/>
</dbReference>
<dbReference type="SUPFAM" id="SSF53187">
    <property type="entry name" value="Zn-dependent exopeptidases"/>
    <property type="match status" value="1"/>
</dbReference>
<keyword evidence="3" id="KW-0479">Metal-binding</keyword>
<dbReference type="GO" id="GO:0046872">
    <property type="term" value="F:metal ion binding"/>
    <property type="evidence" value="ECO:0007669"/>
    <property type="project" value="UniProtKB-KW"/>
</dbReference>
<dbReference type="Proteomes" id="UP000094578">
    <property type="component" value="Unassembled WGS sequence"/>
</dbReference>
<dbReference type="CDD" id="cd03884">
    <property type="entry name" value="M20_bAS"/>
    <property type="match status" value="1"/>
</dbReference>
<protein>
    <submittedName>
        <fullName evidence="5">Allantoate deiminase</fullName>
        <ecNumber evidence="5">3.5.3.9</ecNumber>
    </submittedName>
</protein>
<feature type="binding site" evidence="3">
    <location>
        <position position="88"/>
    </location>
    <ligand>
        <name>Zn(2+)</name>
        <dbReference type="ChEBI" id="CHEBI:29105"/>
        <label>1</label>
    </ligand>
</feature>
<dbReference type="Pfam" id="PF01546">
    <property type="entry name" value="Peptidase_M20"/>
    <property type="match status" value="1"/>
</dbReference>
<evidence type="ECO:0000256" key="3">
    <source>
        <dbReference type="PIRSR" id="PIRSR001235-1"/>
    </source>
</evidence>
<proteinExistence type="inferred from homology"/>
<dbReference type="InterPro" id="IPR036264">
    <property type="entry name" value="Bact_exopeptidase_dim_dom"/>
</dbReference>
<dbReference type="AlphaFoldDB" id="A0A1E3L832"/>
<evidence type="ECO:0000256" key="4">
    <source>
        <dbReference type="PIRSR" id="PIRSR001235-2"/>
    </source>
</evidence>
<dbReference type="PANTHER" id="PTHR32494:SF5">
    <property type="entry name" value="ALLANTOATE AMIDOHYDROLASE"/>
    <property type="match status" value="1"/>
</dbReference>
<evidence type="ECO:0000313" key="5">
    <source>
        <dbReference type="EMBL" id="ODP29751.1"/>
    </source>
</evidence>
<keyword evidence="6" id="KW-1185">Reference proteome</keyword>
<comment type="caution">
    <text evidence="5">The sequence shown here is derived from an EMBL/GenBank/DDBJ whole genome shotgun (WGS) entry which is preliminary data.</text>
</comment>
<dbReference type="STRING" id="1886670.PTI45_00905"/>
<evidence type="ECO:0000256" key="2">
    <source>
        <dbReference type="ARBA" id="ARBA00022801"/>
    </source>
</evidence>
<accession>A0A1E3L832</accession>
<comment type="similarity">
    <text evidence="1">Belongs to the peptidase M20 family.</text>
</comment>
<dbReference type="InterPro" id="IPR002933">
    <property type="entry name" value="Peptidase_M20"/>
</dbReference>
<dbReference type="Gene3D" id="3.40.630.10">
    <property type="entry name" value="Zn peptidases"/>
    <property type="match status" value="1"/>
</dbReference>
<dbReference type="PIRSF" id="PIRSF001235">
    <property type="entry name" value="Amidase_carbamoylase"/>
    <property type="match status" value="1"/>
</dbReference>
<dbReference type="PATRIC" id="fig|1886670.3.peg.926"/>
<feature type="binding site" evidence="3">
    <location>
        <position position="134"/>
    </location>
    <ligand>
        <name>Zn(2+)</name>
        <dbReference type="ChEBI" id="CHEBI:29105"/>
        <label>2</label>
    </ligand>
</feature>
<feature type="binding site" evidence="4">
    <location>
        <position position="295"/>
    </location>
    <ligand>
        <name>allantoate</name>
        <dbReference type="ChEBI" id="CHEBI:17536"/>
    </ligand>
</feature>
<dbReference type="NCBIfam" id="NF006771">
    <property type="entry name" value="PRK09290.1-5"/>
    <property type="match status" value="1"/>
</dbReference>
<feature type="binding site" evidence="3">
    <location>
        <position position="197"/>
    </location>
    <ligand>
        <name>Zn(2+)</name>
        <dbReference type="ChEBI" id="CHEBI:29105"/>
        <label>1</label>
    </ligand>
</feature>
<dbReference type="RefSeq" id="WP_069326353.1">
    <property type="nucleotide sequence ID" value="NZ_MDER01000029.1"/>
</dbReference>
<feature type="binding site" evidence="3">
    <location>
        <position position="389"/>
    </location>
    <ligand>
        <name>Zn(2+)</name>
        <dbReference type="ChEBI" id="CHEBI:29105"/>
        <label>2</label>
    </ligand>
</feature>
<dbReference type="EMBL" id="MDER01000029">
    <property type="protein sequence ID" value="ODP29751.1"/>
    <property type="molecule type" value="Genomic_DNA"/>
</dbReference>
<dbReference type="InterPro" id="IPR010158">
    <property type="entry name" value="Amidase_Cbmase"/>
</dbReference>
<keyword evidence="3" id="KW-0862">Zinc</keyword>
<name>A0A1E3L832_9BACL</name>
<gene>
    <name evidence="5" type="primary">allC</name>
    <name evidence="5" type="ORF">PTI45_00905</name>
</gene>
<dbReference type="EC" id="3.5.3.9" evidence="5"/>